<feature type="compositionally biased region" description="Pro residues" evidence="1">
    <location>
        <begin position="337"/>
        <end position="349"/>
    </location>
</feature>
<feature type="compositionally biased region" description="Polar residues" evidence="1">
    <location>
        <begin position="563"/>
        <end position="586"/>
    </location>
</feature>
<feature type="compositionally biased region" description="Polar residues" evidence="1">
    <location>
        <begin position="459"/>
        <end position="469"/>
    </location>
</feature>
<feature type="region of interest" description="Disordered" evidence="1">
    <location>
        <begin position="17"/>
        <end position="78"/>
    </location>
</feature>
<feature type="region of interest" description="Disordered" evidence="1">
    <location>
        <begin position="252"/>
        <end position="352"/>
    </location>
</feature>
<keyword evidence="3" id="KW-1185">Reference proteome</keyword>
<feature type="compositionally biased region" description="Basic and acidic residues" evidence="1">
    <location>
        <begin position="17"/>
        <end position="33"/>
    </location>
</feature>
<sequence length="684" mass="74633">MAEEKGDKFIIERLNTRTADMQKGKGKAREIEYSTRNTNASSSTPSGSRRLNTSSGSPMKMDTQLVEEGHEEYGEHDTEHIEQVSRYAHGLSEHAREPDSASVNSSLDLASPSSLEAAPSLEAASLESSPEGESAGSRESHHHVLSALLSDVSYKIYMLGTDWRYETYTPEVIATEFGRMKQEMRRLQWILKGQEDERISDLKRAIASDEKRDRKWKRIVSDTQEQAREVVGEGERLWRREVQRLQEEIMRLRDKGQASNSSSAPTPTVSRLKIRRRPVQEMSADESGASAGNMPYDSTHQSPRDAYQSPNNAYQNPSHSVYHHGPHPSPRDTPAVHPAPPSPPLPHKQPSPKRLKLANELEHLRLQQEASGVDDDMTPEQIEAMFAEQEQQGRRSGSPSANKEDRDSRGMVTYTYADGAIRGYSPGSGESVSSSVTTVVGHDDQANDNDHIQGHAHGNDNSQTAGPANVRYTSIPSSGSRPQGVMYNYRNGVITKTYVDRHGKQRTFVRGGRSAGTATGPQTGPGTGAGTSADAGVDVNGNSFPSTRTSNMSSNHGADELYTQLQHAAQSGSASRSATMSNSQTHTNDHTRAHNHGPGFASHVHTSAGNSHSLVQISHDSDNIATLHTHTHNRTAQRPSVHVQSGGHAVRGQTGRAEQDRHTVTGGRRSGSSDSDSSTSTEFV</sequence>
<protein>
    <submittedName>
        <fullName evidence="2">Uncharacterized protein</fullName>
    </submittedName>
</protein>
<feature type="region of interest" description="Disordered" evidence="1">
    <location>
        <begin position="510"/>
        <end position="611"/>
    </location>
</feature>
<feature type="compositionally biased region" description="Polar residues" evidence="1">
    <location>
        <begin position="34"/>
        <end position="57"/>
    </location>
</feature>
<feature type="compositionally biased region" description="Low complexity" evidence="1">
    <location>
        <begin position="665"/>
        <end position="684"/>
    </location>
</feature>
<feature type="compositionally biased region" description="Basic and acidic residues" evidence="1">
    <location>
        <begin position="67"/>
        <end position="78"/>
    </location>
</feature>
<feature type="region of interest" description="Disordered" evidence="1">
    <location>
        <begin position="91"/>
        <end position="139"/>
    </location>
</feature>
<evidence type="ECO:0000313" key="2">
    <source>
        <dbReference type="EMBL" id="KAF2658492.1"/>
    </source>
</evidence>
<feature type="compositionally biased region" description="Basic and acidic residues" evidence="1">
    <location>
        <begin position="441"/>
        <end position="453"/>
    </location>
</feature>
<proteinExistence type="predicted"/>
<accession>A0A6A6TFK8</accession>
<dbReference type="Proteomes" id="UP000799324">
    <property type="component" value="Unassembled WGS sequence"/>
</dbReference>
<feature type="region of interest" description="Disordered" evidence="1">
    <location>
        <begin position="387"/>
        <end position="469"/>
    </location>
</feature>
<organism evidence="2 3">
    <name type="scientific">Lophiostoma macrostomum CBS 122681</name>
    <dbReference type="NCBI Taxonomy" id="1314788"/>
    <lineage>
        <taxon>Eukaryota</taxon>
        <taxon>Fungi</taxon>
        <taxon>Dikarya</taxon>
        <taxon>Ascomycota</taxon>
        <taxon>Pezizomycotina</taxon>
        <taxon>Dothideomycetes</taxon>
        <taxon>Pleosporomycetidae</taxon>
        <taxon>Pleosporales</taxon>
        <taxon>Lophiostomataceae</taxon>
        <taxon>Lophiostoma</taxon>
    </lineage>
</organism>
<reference evidence="2" key="1">
    <citation type="journal article" date="2020" name="Stud. Mycol.">
        <title>101 Dothideomycetes genomes: a test case for predicting lifestyles and emergence of pathogens.</title>
        <authorList>
            <person name="Haridas S."/>
            <person name="Albert R."/>
            <person name="Binder M."/>
            <person name="Bloem J."/>
            <person name="Labutti K."/>
            <person name="Salamov A."/>
            <person name="Andreopoulos B."/>
            <person name="Baker S."/>
            <person name="Barry K."/>
            <person name="Bills G."/>
            <person name="Bluhm B."/>
            <person name="Cannon C."/>
            <person name="Castanera R."/>
            <person name="Culley D."/>
            <person name="Daum C."/>
            <person name="Ezra D."/>
            <person name="Gonzalez J."/>
            <person name="Henrissat B."/>
            <person name="Kuo A."/>
            <person name="Liang C."/>
            <person name="Lipzen A."/>
            <person name="Lutzoni F."/>
            <person name="Magnuson J."/>
            <person name="Mondo S."/>
            <person name="Nolan M."/>
            <person name="Ohm R."/>
            <person name="Pangilinan J."/>
            <person name="Park H.-J."/>
            <person name="Ramirez L."/>
            <person name="Alfaro M."/>
            <person name="Sun H."/>
            <person name="Tritt A."/>
            <person name="Yoshinaga Y."/>
            <person name="Zwiers L.-H."/>
            <person name="Turgeon B."/>
            <person name="Goodwin S."/>
            <person name="Spatafora J."/>
            <person name="Crous P."/>
            <person name="Grigoriev I."/>
        </authorList>
    </citation>
    <scope>NUCLEOTIDE SEQUENCE</scope>
    <source>
        <strain evidence="2">CBS 122681</strain>
    </source>
</reference>
<feature type="compositionally biased region" description="Polar residues" evidence="1">
    <location>
        <begin position="308"/>
        <end position="319"/>
    </location>
</feature>
<feature type="compositionally biased region" description="Polar residues" evidence="1">
    <location>
        <begin position="257"/>
        <end position="269"/>
    </location>
</feature>
<dbReference type="AlphaFoldDB" id="A0A6A6TFK8"/>
<dbReference type="EMBL" id="MU004314">
    <property type="protein sequence ID" value="KAF2658492.1"/>
    <property type="molecule type" value="Genomic_DNA"/>
</dbReference>
<name>A0A6A6TFK8_9PLEO</name>
<feature type="compositionally biased region" description="Low complexity" evidence="1">
    <location>
        <begin position="105"/>
        <end position="137"/>
    </location>
</feature>
<feature type="region of interest" description="Disordered" evidence="1">
    <location>
        <begin position="631"/>
        <end position="684"/>
    </location>
</feature>
<gene>
    <name evidence="2" type="ORF">K491DRAFT_756020</name>
</gene>
<evidence type="ECO:0000313" key="3">
    <source>
        <dbReference type="Proteomes" id="UP000799324"/>
    </source>
</evidence>
<feature type="compositionally biased region" description="Low complexity" evidence="1">
    <location>
        <begin position="423"/>
        <end position="440"/>
    </location>
</feature>
<evidence type="ECO:0000256" key="1">
    <source>
        <dbReference type="SAM" id="MobiDB-lite"/>
    </source>
</evidence>
<feature type="compositionally biased region" description="Polar residues" evidence="1">
    <location>
        <begin position="540"/>
        <end position="556"/>
    </location>
</feature>